<organism evidence="1">
    <name type="scientific">Oreochromis niloticus</name>
    <name type="common">Nile tilapia</name>
    <name type="synonym">Tilapia nilotica</name>
    <dbReference type="NCBI Taxonomy" id="8128"/>
    <lineage>
        <taxon>Eukaryota</taxon>
        <taxon>Metazoa</taxon>
        <taxon>Chordata</taxon>
        <taxon>Craniata</taxon>
        <taxon>Vertebrata</taxon>
        <taxon>Euteleostomi</taxon>
        <taxon>Actinopterygii</taxon>
        <taxon>Neopterygii</taxon>
        <taxon>Teleostei</taxon>
        <taxon>Neoteleostei</taxon>
        <taxon>Acanthomorphata</taxon>
        <taxon>Ovalentaria</taxon>
        <taxon>Cichlomorphae</taxon>
        <taxon>Cichliformes</taxon>
        <taxon>Cichlidae</taxon>
        <taxon>African cichlids</taxon>
        <taxon>Pseudocrenilabrinae</taxon>
        <taxon>Oreochromini</taxon>
        <taxon>Oreochromis</taxon>
    </lineage>
</organism>
<proteinExistence type="evidence at transcript level"/>
<evidence type="ECO:0000313" key="1">
    <source>
        <dbReference type="EMBL" id="CAD89673.1"/>
    </source>
</evidence>
<dbReference type="SMR" id="Q7ZZK7"/>
<accession>Q7ZZK7</accession>
<name>Q7ZZK7_ORENI</name>
<dbReference type="AlphaFoldDB" id="Q7ZZK7"/>
<dbReference type="EC" id="3.2.1.1" evidence="1"/>
<keyword evidence="1" id="KW-0326">Glycosidase</keyword>
<keyword evidence="1" id="KW-0378">Hydrolase</keyword>
<feature type="non-terminal residue" evidence="1">
    <location>
        <position position="1"/>
    </location>
</feature>
<dbReference type="GO" id="GO:0004556">
    <property type="term" value="F:alpha-amylase activity"/>
    <property type="evidence" value="ECO:0007669"/>
    <property type="project" value="UniProtKB-EC"/>
</dbReference>
<dbReference type="CAZy" id="GH13">
    <property type="family name" value="Glycoside Hydrolase Family 13"/>
</dbReference>
<dbReference type="EMBL" id="AJ555243">
    <property type="protein sequence ID" value="CAD89673.1"/>
    <property type="molecule type" value="mRNA"/>
</dbReference>
<reference evidence="1" key="1">
    <citation type="submission" date="2003-04" db="EMBL/GenBank/DDBJ databases">
        <title>Digestive enzymes in tilapia.</title>
        <authorList>
            <person name="Sklan D."/>
            <person name="Yitshak O."/>
            <person name="Tako E."/>
        </authorList>
    </citation>
    <scope>NUCLEOTIDE SEQUENCE</scope>
    <source>
        <tissue evidence="1">Hepatopancreas</tissue>
    </source>
</reference>
<feature type="non-terminal residue" evidence="1">
    <location>
        <position position="85"/>
    </location>
</feature>
<protein>
    <submittedName>
        <fullName evidence="1">Amylase</fullName>
        <ecNumber evidence="1">3.2.1.1</ecNumber>
    </submittedName>
</protein>
<sequence length="85" mass="9414">LGLTSMWMPLSTTCVDLVVEQEPTLHVEAGLMLAKKISPVSHILTWTSMTINARLGVGEIENYGDIYQVRDCRLVGLLDLALEKD</sequence>